<evidence type="ECO:0000313" key="5">
    <source>
        <dbReference type="Proteomes" id="UP000447873"/>
    </source>
</evidence>
<evidence type="ECO:0000256" key="2">
    <source>
        <dbReference type="SAM" id="SignalP"/>
    </source>
</evidence>
<feature type="signal peptide" evidence="2">
    <location>
        <begin position="1"/>
        <end position="17"/>
    </location>
</feature>
<accession>A0A8H3Z659</accession>
<dbReference type="AlphaFoldDB" id="A0A8H3Z659"/>
<reference evidence="4 5" key="1">
    <citation type="submission" date="2018-12" db="EMBL/GenBank/DDBJ databases">
        <title>Venturia inaequalis Genome Resource.</title>
        <authorList>
            <person name="Lichtner F.J."/>
        </authorList>
    </citation>
    <scope>NUCLEOTIDE SEQUENCE [LARGE SCALE GENOMIC DNA]</scope>
    <source>
        <strain evidence="4 5">120213</strain>
        <strain evidence="3 6">DMI_063113</strain>
    </source>
</reference>
<name>A0A8H3Z659_VENIN</name>
<sequence>MKSSIAILSSLVATSTAQVFCIQAITATMPYLPALTLAANNSCPTARNASYYSVEGAAGCCSSAATAVSIQSTTGLACCPCGAQCTGYMPTVQAWTLIGDNLQITGTTSLTTTATSVPSTTATNPITSNQLNGSSPATSSSLSVTSATSSGTVANPTASSGATSGQGKVRNMFSGLSIFMGALWVV</sequence>
<comment type="caution">
    <text evidence="4">The sequence shown here is derived from an EMBL/GenBank/DDBJ whole genome shotgun (WGS) entry which is preliminary data.</text>
</comment>
<evidence type="ECO:0000256" key="1">
    <source>
        <dbReference type="SAM" id="MobiDB-lite"/>
    </source>
</evidence>
<organism evidence="4 5">
    <name type="scientific">Venturia inaequalis</name>
    <name type="common">Apple scab fungus</name>
    <dbReference type="NCBI Taxonomy" id="5025"/>
    <lineage>
        <taxon>Eukaryota</taxon>
        <taxon>Fungi</taxon>
        <taxon>Dikarya</taxon>
        <taxon>Ascomycota</taxon>
        <taxon>Pezizomycotina</taxon>
        <taxon>Dothideomycetes</taxon>
        <taxon>Pleosporomycetidae</taxon>
        <taxon>Venturiales</taxon>
        <taxon>Venturiaceae</taxon>
        <taxon>Venturia</taxon>
    </lineage>
</organism>
<feature type="region of interest" description="Disordered" evidence="1">
    <location>
        <begin position="113"/>
        <end position="165"/>
    </location>
</feature>
<protein>
    <submittedName>
        <fullName evidence="4">Uncharacterized protein</fullName>
    </submittedName>
</protein>
<keyword evidence="2" id="KW-0732">Signal</keyword>
<evidence type="ECO:0000313" key="3">
    <source>
        <dbReference type="EMBL" id="KAE9974917.1"/>
    </source>
</evidence>
<dbReference type="EMBL" id="WNWR01000544">
    <property type="protein sequence ID" value="KAE9974917.1"/>
    <property type="molecule type" value="Genomic_DNA"/>
</dbReference>
<feature type="chain" id="PRO_5044691115" evidence="2">
    <location>
        <begin position="18"/>
        <end position="186"/>
    </location>
</feature>
<proteinExistence type="predicted"/>
<dbReference type="EMBL" id="WNWS01000081">
    <property type="protein sequence ID" value="KAE9982032.1"/>
    <property type="molecule type" value="Genomic_DNA"/>
</dbReference>
<keyword evidence="6" id="KW-1185">Reference proteome</keyword>
<dbReference type="OrthoDB" id="3939101at2759"/>
<dbReference type="Proteomes" id="UP000447873">
    <property type="component" value="Unassembled WGS sequence"/>
</dbReference>
<feature type="compositionally biased region" description="Low complexity" evidence="1">
    <location>
        <begin position="133"/>
        <end position="153"/>
    </location>
</feature>
<evidence type="ECO:0000313" key="4">
    <source>
        <dbReference type="EMBL" id="KAE9982032.1"/>
    </source>
</evidence>
<feature type="compositionally biased region" description="Polar residues" evidence="1">
    <location>
        <begin position="154"/>
        <end position="165"/>
    </location>
</feature>
<gene>
    <name evidence="3" type="ORF">EG327_008621</name>
    <name evidence="4" type="ORF">EG328_011274</name>
</gene>
<feature type="compositionally biased region" description="Low complexity" evidence="1">
    <location>
        <begin position="113"/>
        <end position="123"/>
    </location>
</feature>
<dbReference type="Proteomes" id="UP000490939">
    <property type="component" value="Unassembled WGS sequence"/>
</dbReference>
<evidence type="ECO:0000313" key="6">
    <source>
        <dbReference type="Proteomes" id="UP000490939"/>
    </source>
</evidence>